<gene>
    <name evidence="2" type="ORF">GCM10007866_25390</name>
</gene>
<dbReference type="Proteomes" id="UP001156672">
    <property type="component" value="Unassembled WGS sequence"/>
</dbReference>
<comment type="caution">
    <text evidence="2">The sequence shown here is derived from an EMBL/GenBank/DDBJ whole genome shotgun (WGS) entry which is preliminary data.</text>
</comment>
<evidence type="ECO:0000313" key="2">
    <source>
        <dbReference type="EMBL" id="GLQ70086.1"/>
    </source>
</evidence>
<feature type="transmembrane region" description="Helical" evidence="1">
    <location>
        <begin position="12"/>
        <end position="36"/>
    </location>
</feature>
<keyword evidence="1" id="KW-0812">Transmembrane</keyword>
<protein>
    <submittedName>
        <fullName evidence="2">Uncharacterized protein</fullName>
    </submittedName>
</protein>
<sequence length="54" mass="5987">MGKMTFRELHNYGVIGVISVTHIYNILISLCFSPVFPLTPFGFEGVKGVMEPQA</sequence>
<dbReference type="EMBL" id="BSNW01000049">
    <property type="protein sequence ID" value="GLQ70086.1"/>
    <property type="molecule type" value="Genomic_DNA"/>
</dbReference>
<keyword evidence="1" id="KW-1133">Transmembrane helix</keyword>
<reference evidence="3" key="1">
    <citation type="journal article" date="2019" name="Int. J. Syst. Evol. Microbiol.">
        <title>The Global Catalogue of Microorganisms (GCM) 10K type strain sequencing project: providing services to taxonomists for standard genome sequencing and annotation.</title>
        <authorList>
            <consortium name="The Broad Institute Genomics Platform"/>
            <consortium name="The Broad Institute Genome Sequencing Center for Infectious Disease"/>
            <person name="Wu L."/>
            <person name="Ma J."/>
        </authorList>
    </citation>
    <scope>NUCLEOTIDE SEQUENCE [LARGE SCALE GENOMIC DNA]</scope>
    <source>
        <strain evidence="3">NBRC 3250</strain>
    </source>
</reference>
<name>A0ABQ5X2M4_9PROT</name>
<keyword evidence="3" id="KW-1185">Reference proteome</keyword>
<proteinExistence type="predicted"/>
<organism evidence="2 3">
    <name type="scientific">Gluconobacter albidus</name>
    <dbReference type="NCBI Taxonomy" id="318683"/>
    <lineage>
        <taxon>Bacteria</taxon>
        <taxon>Pseudomonadati</taxon>
        <taxon>Pseudomonadota</taxon>
        <taxon>Alphaproteobacteria</taxon>
        <taxon>Acetobacterales</taxon>
        <taxon>Acetobacteraceae</taxon>
        <taxon>Gluconobacter</taxon>
    </lineage>
</organism>
<accession>A0ABQ5X2M4</accession>
<keyword evidence="1" id="KW-0472">Membrane</keyword>
<evidence type="ECO:0000313" key="3">
    <source>
        <dbReference type="Proteomes" id="UP001156672"/>
    </source>
</evidence>
<evidence type="ECO:0000256" key="1">
    <source>
        <dbReference type="SAM" id="Phobius"/>
    </source>
</evidence>